<evidence type="ECO:0000313" key="1">
    <source>
        <dbReference type="EMBL" id="KER32916.1"/>
    </source>
</evidence>
<dbReference type="STRING" id="6198.A0A075A0M7"/>
<feature type="non-terminal residue" evidence="1">
    <location>
        <position position="184"/>
    </location>
</feature>
<dbReference type="KEGG" id="ovi:T265_12741"/>
<dbReference type="CTD" id="20326909"/>
<organism evidence="1 2">
    <name type="scientific">Opisthorchis viverrini</name>
    <name type="common">Southeast Asian liver fluke</name>
    <dbReference type="NCBI Taxonomy" id="6198"/>
    <lineage>
        <taxon>Eukaryota</taxon>
        <taxon>Metazoa</taxon>
        <taxon>Spiralia</taxon>
        <taxon>Lophotrochozoa</taxon>
        <taxon>Platyhelminthes</taxon>
        <taxon>Trematoda</taxon>
        <taxon>Digenea</taxon>
        <taxon>Opisthorchiida</taxon>
        <taxon>Opisthorchiata</taxon>
        <taxon>Opisthorchiidae</taxon>
        <taxon>Opisthorchis</taxon>
    </lineage>
</organism>
<dbReference type="RefSeq" id="XP_009163445.1">
    <property type="nucleotide sequence ID" value="XM_009165181.1"/>
</dbReference>
<sequence>MSHLNVTCFVGMKKDRSRDPVGDCELNSQVCAYYPNRLAISSSPEGVSDSAANAAATIAAAALVSRQQQQQQQQQQQYLSQHLLGPGPAIVSLAYASQELIVCESSLVKVWTAGTCFLRSTTATRVPHLSVDPWRVVDFLLSTRARVYGADNRRPMSHLNVTCFVGMKKDRSRDPVGDCELNSQ</sequence>
<dbReference type="Proteomes" id="UP000054324">
    <property type="component" value="Unassembled WGS sequence"/>
</dbReference>
<evidence type="ECO:0000313" key="2">
    <source>
        <dbReference type="Proteomes" id="UP000054324"/>
    </source>
</evidence>
<accession>A0A075A0M7</accession>
<dbReference type="GeneID" id="20326909"/>
<gene>
    <name evidence="1" type="ORF">T265_12741</name>
</gene>
<keyword evidence="2" id="KW-1185">Reference proteome</keyword>
<reference evidence="1 2" key="1">
    <citation type="submission" date="2013-11" db="EMBL/GenBank/DDBJ databases">
        <title>Opisthorchis viverrini - life in the bile duct.</title>
        <authorList>
            <person name="Young N.D."/>
            <person name="Nagarajan N."/>
            <person name="Lin S.J."/>
            <person name="Korhonen P.K."/>
            <person name="Jex A.R."/>
            <person name="Hall R.S."/>
            <person name="Safavi-Hemami H."/>
            <person name="Kaewkong W."/>
            <person name="Bertrand D."/>
            <person name="Gao S."/>
            <person name="Seet Q."/>
            <person name="Wongkham S."/>
            <person name="Teh B.T."/>
            <person name="Wongkham C."/>
            <person name="Intapan P.M."/>
            <person name="Maleewong W."/>
            <person name="Yang X."/>
            <person name="Hu M."/>
            <person name="Wang Z."/>
            <person name="Hofmann A."/>
            <person name="Sternberg P.W."/>
            <person name="Tan P."/>
            <person name="Wang J."/>
            <person name="Gasser R.B."/>
        </authorList>
    </citation>
    <scope>NUCLEOTIDE SEQUENCE [LARGE SCALE GENOMIC DNA]</scope>
</reference>
<protein>
    <submittedName>
        <fullName evidence="1">Uncharacterized protein</fullName>
    </submittedName>
</protein>
<proteinExistence type="predicted"/>
<dbReference type="EMBL" id="KL596630">
    <property type="protein sequence ID" value="KER32916.1"/>
    <property type="molecule type" value="Genomic_DNA"/>
</dbReference>
<dbReference type="AlphaFoldDB" id="A0A075A0M7"/>
<name>A0A075A0M7_OPIVI</name>